<sequence length="530" mass="59768">MILRKNTSTTTSQTRPQQHNHPDPDQHQSEDDGGVEQTLPQHFLQKHGGGVCVDHEYALSQHQQVHHQLEFDDQIEENDVPVKHQRVNEASSKRRLFDGSRTDVQTFCAEFVSIAQTFELSDRACNELLHLVKRMVPPNNDNRCPDGIEDALLCADRDRSHVQIPMAAVPSCSSFAVVPAPPTLAPTAATNAHGTRGTSQFGKKLRGRPADAIAFAKYSAMADGRPMVHQQNESAEFGPDGTEVFIKCDEEEMDLEKHHRPFGRQLGWDQDTIEAMEGNFAQPYGGDIMSTVLDSLEKLSKDVSKMRRECALSRREPIAVEDGEGVEDDDGMALAHSEAVAHAGGQPLSLGKRRRMRQSKQDIERCRPKYFVKVLDEHDQIVPICELSRNEMLGTVRVSREDPRTRILYHGEEDITERVLCKLDIALYLHNPSYCGRAAADALFTPEFLCRFHILSEGKTVSRSNRDALAPDLSKVFYDTLRKLGASRIIAEDRHGWMEQARDAVNQRNRDIKIPGCRRKFFQNSDPIFE</sequence>
<proteinExistence type="predicted"/>
<dbReference type="WBParaSite" id="Gr19_v10_g10270.t1">
    <property type="protein sequence ID" value="Gr19_v10_g10270.t1"/>
    <property type="gene ID" value="Gr19_v10_g10270"/>
</dbReference>
<dbReference type="AlphaFoldDB" id="A0A914GTJ0"/>
<organism evidence="2 3">
    <name type="scientific">Globodera rostochiensis</name>
    <name type="common">Golden nematode worm</name>
    <name type="synonym">Heterodera rostochiensis</name>
    <dbReference type="NCBI Taxonomy" id="31243"/>
    <lineage>
        <taxon>Eukaryota</taxon>
        <taxon>Metazoa</taxon>
        <taxon>Ecdysozoa</taxon>
        <taxon>Nematoda</taxon>
        <taxon>Chromadorea</taxon>
        <taxon>Rhabditida</taxon>
        <taxon>Tylenchina</taxon>
        <taxon>Tylenchomorpha</taxon>
        <taxon>Tylenchoidea</taxon>
        <taxon>Heteroderidae</taxon>
        <taxon>Heteroderinae</taxon>
        <taxon>Globodera</taxon>
    </lineage>
</organism>
<feature type="region of interest" description="Disordered" evidence="1">
    <location>
        <begin position="1"/>
        <end position="35"/>
    </location>
</feature>
<evidence type="ECO:0000313" key="2">
    <source>
        <dbReference type="Proteomes" id="UP000887572"/>
    </source>
</evidence>
<feature type="compositionally biased region" description="Basic and acidic residues" evidence="1">
    <location>
        <begin position="20"/>
        <end position="30"/>
    </location>
</feature>
<accession>A0A914GTJ0</accession>
<keyword evidence="2" id="KW-1185">Reference proteome</keyword>
<evidence type="ECO:0000256" key="1">
    <source>
        <dbReference type="SAM" id="MobiDB-lite"/>
    </source>
</evidence>
<reference evidence="3" key="1">
    <citation type="submission" date="2022-11" db="UniProtKB">
        <authorList>
            <consortium name="WormBaseParasite"/>
        </authorList>
    </citation>
    <scope>IDENTIFICATION</scope>
</reference>
<feature type="compositionally biased region" description="Low complexity" evidence="1">
    <location>
        <begin position="7"/>
        <end position="19"/>
    </location>
</feature>
<dbReference type="Proteomes" id="UP000887572">
    <property type="component" value="Unplaced"/>
</dbReference>
<name>A0A914GTJ0_GLORO</name>
<evidence type="ECO:0000313" key="3">
    <source>
        <dbReference type="WBParaSite" id="Gr19_v10_g10270.t1"/>
    </source>
</evidence>
<protein>
    <submittedName>
        <fullName evidence="3">Uncharacterized protein</fullName>
    </submittedName>
</protein>